<protein>
    <submittedName>
        <fullName evidence="4">N-acetyltransferase family protein</fullName>
    </submittedName>
</protein>
<gene>
    <name evidence="4" type="ORF">EJK80_07825</name>
</gene>
<evidence type="ECO:0000313" key="4">
    <source>
        <dbReference type="EMBL" id="TQE43253.1"/>
    </source>
</evidence>
<keyword evidence="5" id="KW-1185">Reference proteome</keyword>
<feature type="domain" description="N-acetyltransferase" evidence="3">
    <location>
        <begin position="1"/>
        <end position="159"/>
    </location>
</feature>
<dbReference type="SUPFAM" id="SSF55729">
    <property type="entry name" value="Acyl-CoA N-acyltransferases (Nat)"/>
    <property type="match status" value="1"/>
</dbReference>
<evidence type="ECO:0000256" key="1">
    <source>
        <dbReference type="ARBA" id="ARBA00022679"/>
    </source>
</evidence>
<dbReference type="GeneID" id="79852385"/>
<organism evidence="4 5">
    <name type="scientific">Corynebacterium phoceense</name>
    <dbReference type="NCBI Taxonomy" id="1686286"/>
    <lineage>
        <taxon>Bacteria</taxon>
        <taxon>Bacillati</taxon>
        <taxon>Actinomycetota</taxon>
        <taxon>Actinomycetes</taxon>
        <taxon>Mycobacteriales</taxon>
        <taxon>Corynebacteriaceae</taxon>
        <taxon>Corynebacterium</taxon>
    </lineage>
</organism>
<keyword evidence="1 4" id="KW-0808">Transferase</keyword>
<dbReference type="STRING" id="1686286.GCA_900092335_01119"/>
<dbReference type="PROSITE" id="PS51186">
    <property type="entry name" value="GNAT"/>
    <property type="match status" value="1"/>
</dbReference>
<reference evidence="4 5" key="1">
    <citation type="submission" date="2019-06" db="EMBL/GenBank/DDBJ databases">
        <title>Draft genome of C. phoceense Strain 272.</title>
        <authorList>
            <person name="Pacheco L.G.C."/>
            <person name="Barberis C.M."/>
            <person name="Almuzara M.N."/>
            <person name="Traglia G.M."/>
            <person name="Santos C.S."/>
            <person name="Rocha D.J.P.G."/>
            <person name="Aguiar E.R.G.R."/>
            <person name="Vay C.A."/>
        </authorList>
    </citation>
    <scope>NUCLEOTIDE SEQUENCE [LARGE SCALE GENOMIC DNA]</scope>
    <source>
        <strain evidence="4 5">272</strain>
    </source>
</reference>
<dbReference type="Proteomes" id="UP000318080">
    <property type="component" value="Unassembled WGS sequence"/>
</dbReference>
<dbReference type="CDD" id="cd04301">
    <property type="entry name" value="NAT_SF"/>
    <property type="match status" value="1"/>
</dbReference>
<dbReference type="PANTHER" id="PTHR43072:SF23">
    <property type="entry name" value="UPF0039 PROTEIN C11D3.02C"/>
    <property type="match status" value="1"/>
</dbReference>
<dbReference type="AlphaFoldDB" id="A0A540R688"/>
<evidence type="ECO:0000313" key="5">
    <source>
        <dbReference type="Proteomes" id="UP000318080"/>
    </source>
</evidence>
<name>A0A540R688_9CORY</name>
<keyword evidence="2" id="KW-0012">Acyltransferase</keyword>
<proteinExistence type="predicted"/>
<sequence>MQIRVATRADVPAMTEILNWAIAETDAIFRAFPASIAEREELFDHVAATGTQLVAEEDGEVLGFAYYKPFGDPAIWIGAHEDTIYVSPAAHGRGVGTALLGSLIEAARADERVHTLLARITTNNATSVALHEKFGFVLTGTLREVTRKFDAWLDLHTLQLIL</sequence>
<comment type="caution">
    <text evidence="4">The sequence shown here is derived from an EMBL/GenBank/DDBJ whole genome shotgun (WGS) entry which is preliminary data.</text>
</comment>
<dbReference type="Gene3D" id="3.40.630.30">
    <property type="match status" value="1"/>
</dbReference>
<dbReference type="EMBL" id="VHIR01000010">
    <property type="protein sequence ID" value="TQE43253.1"/>
    <property type="molecule type" value="Genomic_DNA"/>
</dbReference>
<dbReference type="InterPro" id="IPR016181">
    <property type="entry name" value="Acyl_CoA_acyltransferase"/>
</dbReference>
<evidence type="ECO:0000259" key="3">
    <source>
        <dbReference type="PROSITE" id="PS51186"/>
    </source>
</evidence>
<dbReference type="GO" id="GO:0016747">
    <property type="term" value="F:acyltransferase activity, transferring groups other than amino-acyl groups"/>
    <property type="evidence" value="ECO:0007669"/>
    <property type="project" value="InterPro"/>
</dbReference>
<dbReference type="PANTHER" id="PTHR43072">
    <property type="entry name" value="N-ACETYLTRANSFERASE"/>
    <property type="match status" value="1"/>
</dbReference>
<evidence type="ECO:0000256" key="2">
    <source>
        <dbReference type="ARBA" id="ARBA00023315"/>
    </source>
</evidence>
<dbReference type="Pfam" id="PF00583">
    <property type="entry name" value="Acetyltransf_1"/>
    <property type="match status" value="1"/>
</dbReference>
<dbReference type="InterPro" id="IPR000182">
    <property type="entry name" value="GNAT_dom"/>
</dbReference>
<dbReference type="RefSeq" id="WP_077210047.1">
    <property type="nucleotide sequence ID" value="NZ_JADPQA010000022.1"/>
</dbReference>
<accession>A0A540R688</accession>